<evidence type="ECO:0000313" key="2">
    <source>
        <dbReference type="Proteomes" id="UP000050277"/>
    </source>
</evidence>
<dbReference type="OrthoDB" id="9822011at2"/>
<evidence type="ECO:0000313" key="1">
    <source>
        <dbReference type="EMBL" id="KPL88931.1"/>
    </source>
</evidence>
<dbReference type="AlphaFoldDB" id="A0A0P6YB45"/>
<name>A0A0P6YB45_9CHLR</name>
<organism evidence="1 2">
    <name type="scientific">Herpetosiphon geysericola</name>
    <dbReference type="NCBI Taxonomy" id="70996"/>
    <lineage>
        <taxon>Bacteria</taxon>
        <taxon>Bacillati</taxon>
        <taxon>Chloroflexota</taxon>
        <taxon>Chloroflexia</taxon>
        <taxon>Herpetosiphonales</taxon>
        <taxon>Herpetosiphonaceae</taxon>
        <taxon>Herpetosiphon</taxon>
    </lineage>
</organism>
<proteinExistence type="predicted"/>
<sequence>MLNPAYGEHWLTAYCFQSTNQQIVAAAVRMITQCQDQAPLSVTWQPTQAFGEHNGQGMPTSYHIAPAQADWVIVYPNRYANLAFASSLSRQSRKLTVAYFPQRREAWERGHPAELPTMPELALVDCRYFSQLIQPPVADWSAWIHLWHPRWNAPSQGA</sequence>
<accession>A0A0P6YB45</accession>
<dbReference type="STRING" id="70996.SE18_09730"/>
<dbReference type="RefSeq" id="WP_054534251.1">
    <property type="nucleotide sequence ID" value="NZ_LGKP01000015.1"/>
</dbReference>
<reference evidence="1 2" key="1">
    <citation type="submission" date="2015-07" db="EMBL/GenBank/DDBJ databases">
        <title>Whole genome sequence of Herpetosiphon geysericola DSM 7119.</title>
        <authorList>
            <person name="Hemp J."/>
            <person name="Ward L.M."/>
            <person name="Pace L.A."/>
            <person name="Fischer W.W."/>
        </authorList>
    </citation>
    <scope>NUCLEOTIDE SEQUENCE [LARGE SCALE GENOMIC DNA]</scope>
    <source>
        <strain evidence="1 2">DSM 7119</strain>
    </source>
</reference>
<keyword evidence="2" id="KW-1185">Reference proteome</keyword>
<gene>
    <name evidence="1" type="ORF">SE18_09730</name>
</gene>
<dbReference type="EMBL" id="LGKP01000015">
    <property type="protein sequence ID" value="KPL88931.1"/>
    <property type="molecule type" value="Genomic_DNA"/>
</dbReference>
<dbReference type="Proteomes" id="UP000050277">
    <property type="component" value="Unassembled WGS sequence"/>
</dbReference>
<protein>
    <submittedName>
        <fullName evidence="1">Uncharacterized protein</fullName>
    </submittedName>
</protein>
<comment type="caution">
    <text evidence="1">The sequence shown here is derived from an EMBL/GenBank/DDBJ whole genome shotgun (WGS) entry which is preliminary data.</text>
</comment>